<dbReference type="STRING" id="1926881.BTJ39_18955"/>
<dbReference type="Proteomes" id="UP000190667">
    <property type="component" value="Unassembled WGS sequence"/>
</dbReference>
<reference evidence="2 3" key="1">
    <citation type="submission" date="2016-12" db="EMBL/GenBank/DDBJ databases">
        <title>Izhakiella australiana sp. nov. of genus Izhakiella isolated from Australian desert.</title>
        <authorList>
            <person name="Ji M."/>
        </authorList>
    </citation>
    <scope>NUCLEOTIDE SEQUENCE [LARGE SCALE GENOMIC DNA]</scope>
    <source>
        <strain evidence="2 3">D4N98</strain>
    </source>
</reference>
<accession>A0A1S8YGL6</accession>
<dbReference type="Pfam" id="PF05643">
    <property type="entry name" value="GNA1162-like"/>
    <property type="match status" value="1"/>
</dbReference>
<organism evidence="2 3">
    <name type="scientific">Izhakiella australiensis</name>
    <dbReference type="NCBI Taxonomy" id="1926881"/>
    <lineage>
        <taxon>Bacteria</taxon>
        <taxon>Pseudomonadati</taxon>
        <taxon>Pseudomonadota</taxon>
        <taxon>Gammaproteobacteria</taxon>
        <taxon>Enterobacterales</taxon>
        <taxon>Erwiniaceae</taxon>
        <taxon>Izhakiella</taxon>
    </lineage>
</organism>
<comment type="caution">
    <text evidence="2">The sequence shown here is derived from an EMBL/GenBank/DDBJ whole genome shotgun (WGS) entry which is preliminary data.</text>
</comment>
<evidence type="ECO:0000256" key="1">
    <source>
        <dbReference type="SAM" id="SignalP"/>
    </source>
</evidence>
<feature type="signal peptide" evidence="1">
    <location>
        <begin position="1"/>
        <end position="22"/>
    </location>
</feature>
<evidence type="ECO:0008006" key="4">
    <source>
        <dbReference type="Google" id="ProtNLM"/>
    </source>
</evidence>
<keyword evidence="3" id="KW-1185">Reference proteome</keyword>
<dbReference type="EMBL" id="MRUL01000017">
    <property type="protein sequence ID" value="OON38052.1"/>
    <property type="molecule type" value="Genomic_DNA"/>
</dbReference>
<dbReference type="OrthoDB" id="1014694at2"/>
<feature type="chain" id="PRO_5012955792" description="Lipoprotein" evidence="1">
    <location>
        <begin position="23"/>
        <end position="214"/>
    </location>
</feature>
<sequence length="214" mass="22873">MSQFIFLLTLCGALLLSGCAKHKSYDYTAFRASKPASILVLPAENSTPDINAANSFISGVTKPLAEAGYYVFPVAVVDETFKHNGLTNAHDVRTVSLAKLRDIFNADAVLYIDVSQYGSKYRVVDSMTEVAASAKLVDLRNGSTLWQGTSFASDQNNNSNNSLLGIVVGAVVKHVANNITDESHKIALRAADLLFATNDQGGLLPGPRRHLSGG</sequence>
<dbReference type="Gene3D" id="3.40.50.10610">
    <property type="entry name" value="ABC-type transport auxiliary lipoprotein component"/>
    <property type="match status" value="1"/>
</dbReference>
<protein>
    <recommendedName>
        <fullName evidence="4">Lipoprotein</fullName>
    </recommendedName>
</protein>
<dbReference type="InterPro" id="IPR008517">
    <property type="entry name" value="GNA1162-like"/>
</dbReference>
<dbReference type="RefSeq" id="WP_078004288.1">
    <property type="nucleotide sequence ID" value="NZ_MRUL01000017.1"/>
</dbReference>
<name>A0A1S8YGL6_9GAMM</name>
<evidence type="ECO:0000313" key="2">
    <source>
        <dbReference type="EMBL" id="OON38052.1"/>
    </source>
</evidence>
<evidence type="ECO:0000313" key="3">
    <source>
        <dbReference type="Proteomes" id="UP000190667"/>
    </source>
</evidence>
<dbReference type="AlphaFoldDB" id="A0A1S8YGL6"/>
<gene>
    <name evidence="2" type="ORF">BTJ39_18955</name>
</gene>
<proteinExistence type="predicted"/>
<keyword evidence="1" id="KW-0732">Signal</keyword>